<feature type="region of interest" description="Disordered" evidence="1">
    <location>
        <begin position="397"/>
        <end position="417"/>
    </location>
</feature>
<evidence type="ECO:0000313" key="2">
    <source>
        <dbReference type="Proteomes" id="UP000192223"/>
    </source>
</evidence>
<dbReference type="InParanoid" id="A0A1W4XFQ6"/>
<gene>
    <name evidence="3" type="primary">LOC108741127</name>
</gene>
<evidence type="ECO:0000313" key="3">
    <source>
        <dbReference type="RefSeq" id="XP_018331288.1"/>
    </source>
</evidence>
<feature type="compositionally biased region" description="Basic and acidic residues" evidence="1">
    <location>
        <begin position="1112"/>
        <end position="1125"/>
    </location>
</feature>
<dbReference type="Proteomes" id="UP000192223">
    <property type="component" value="Unplaced"/>
</dbReference>
<dbReference type="RefSeq" id="XP_018331288.1">
    <property type="nucleotide sequence ID" value="XM_018475786.2"/>
</dbReference>
<dbReference type="STRING" id="224129.A0A1W4XFQ6"/>
<name>A0A1W4XFQ6_AGRPL</name>
<dbReference type="KEGG" id="apln:108741127"/>
<feature type="compositionally biased region" description="Low complexity" evidence="1">
    <location>
        <begin position="1005"/>
        <end position="1020"/>
    </location>
</feature>
<dbReference type="OrthoDB" id="8197931at2759"/>
<feature type="region of interest" description="Disordered" evidence="1">
    <location>
        <begin position="1273"/>
        <end position="1330"/>
    </location>
</feature>
<accession>A0A1W4XFQ6</accession>
<feature type="compositionally biased region" description="Basic and acidic residues" evidence="1">
    <location>
        <begin position="972"/>
        <end position="986"/>
    </location>
</feature>
<feature type="region of interest" description="Disordered" evidence="1">
    <location>
        <begin position="1879"/>
        <end position="1920"/>
    </location>
</feature>
<feature type="region of interest" description="Disordered" evidence="1">
    <location>
        <begin position="1246"/>
        <end position="1265"/>
    </location>
</feature>
<feature type="region of interest" description="Disordered" evidence="1">
    <location>
        <begin position="1081"/>
        <end position="1148"/>
    </location>
</feature>
<feature type="compositionally biased region" description="Acidic residues" evidence="1">
    <location>
        <begin position="400"/>
        <end position="413"/>
    </location>
</feature>
<dbReference type="GeneID" id="108741127"/>
<feature type="region of interest" description="Disordered" evidence="1">
    <location>
        <begin position="1491"/>
        <end position="1515"/>
    </location>
</feature>
<feature type="compositionally biased region" description="Polar residues" evidence="1">
    <location>
        <begin position="1132"/>
        <end position="1148"/>
    </location>
</feature>
<feature type="region of interest" description="Disordered" evidence="1">
    <location>
        <begin position="969"/>
        <end position="1038"/>
    </location>
</feature>
<feature type="region of interest" description="Disordered" evidence="1">
    <location>
        <begin position="1350"/>
        <end position="1371"/>
    </location>
</feature>
<organism evidence="2 3">
    <name type="scientific">Agrilus planipennis</name>
    <name type="common">Emerald ash borer</name>
    <name type="synonym">Agrilus marcopoli</name>
    <dbReference type="NCBI Taxonomy" id="224129"/>
    <lineage>
        <taxon>Eukaryota</taxon>
        <taxon>Metazoa</taxon>
        <taxon>Ecdysozoa</taxon>
        <taxon>Arthropoda</taxon>
        <taxon>Hexapoda</taxon>
        <taxon>Insecta</taxon>
        <taxon>Pterygota</taxon>
        <taxon>Neoptera</taxon>
        <taxon>Endopterygota</taxon>
        <taxon>Coleoptera</taxon>
        <taxon>Polyphaga</taxon>
        <taxon>Elateriformia</taxon>
        <taxon>Buprestoidea</taxon>
        <taxon>Buprestidae</taxon>
        <taxon>Agrilinae</taxon>
        <taxon>Agrilus</taxon>
    </lineage>
</organism>
<feature type="compositionally biased region" description="Polar residues" evidence="1">
    <location>
        <begin position="1350"/>
        <end position="1365"/>
    </location>
</feature>
<feature type="compositionally biased region" description="Basic and acidic residues" evidence="1">
    <location>
        <begin position="321"/>
        <end position="332"/>
    </location>
</feature>
<sequence length="1920" mass="212749">MGSFVSELTVPGYPLSNLTEQLINSSKSGETNINMTQAVCELHDKEFLQLEISSLVKTETTKETRKTQNCKMFEKGTNLNEDGIGTTNIAKVAIPKIETNELSKEELLREISGVSEDEMNNDFQDKNRTERSLDFSEYNKELKAIDATRISNCLLNEVDTSLSKSTESEINSQSDKATEDLLKLLLRIRGTSSFDEERTKAVGACSAENTVVPDLSGKVIGAETMPEACKGMYIDLPPPVDARTESEASLSSLNLDEQIILEAPEEFRSSDKNDRLHYDCGGSPEVGACILSEDETGPLCHDRLVRDCNKASKAEGNMRPPARDTRETGRDKQANVEGINVIIMPKTAMDGINNHVAVDAPTNTMETIEDNRHASSTRPGGASGDNDQMTTVVSKQSTLDNEEALDSNTENDEIVGPTSRVLNYTAEEVTCEKMSSVKVTLANNNNSSNEIGSKLWDGVREGRAISSVNGFAVFGDAFVNDADDDDIDAGCAGASCVGDTQRGTSTASDPSIASDGARCAQAPRCSRIPTAWTSVAPVSSRNHSANSCKDPVTDSDATVTIASKCDTKSNCTVYTSELESDVNVEFNNLRKNVNSAKVVENSSSDPDLALLKWEFRNGRLVFDEKKDESDSRAAADEDRFPSVTLIEKYPSLVFRLSDENSDSCSVCSVDILCSRNINKKCVDSHSRIKYLESKLKEAAGISCDIRENGTNRAEFDESKYENVEERLLLKQCDIDKNQNIIYKTDSLDNQLTETAPIDKDEVDFGGSISGCEFDVQKLGSFKGFNSDDFYVVYDEYDELASSDDGSSSSSVVTKEAPITMGTDGDKVKQHNPDHENLKSLLKKPGRGRDGANKHRVVFNENKNEFFDADYIILIREECDYDDEDDDSVCTCNDHEMVRLTCCEPNCNCSMYETYSENTPPSPKFAPPFEFVDAVTLSPPEGYKDMELGEQQLLALQQMASRGQRAAVCKDCSQSHEDDGRDTRGENESDFESDQENGGNEETQKTDQSQQTTPTTPPADSDSPDGHYFNVETPNTNMNDEFERKRYLLQNTPTVSGGQSKISGILKGGRLWKQLCHDSDNKPTELQLNDSNSTSDDENNSNKRSVRFTEISETERDNCDGASDRPDGEDDPISQQNLENSPKLNNISVSPESTEMTLTFKLGNHFLVSNNSLKPNSAVRQLFPCSKPLTNADDPDHMHQYLVTAESLRAFEEAKRSKLPQIIQNDDTDESIKKAIERNTLRRSLIRYEPRSKRKEQKPDNSLVERIKQLTCDVDEGTQEIEMSQVRVSPPGEESSKTQEETSMNPKSNDKSFSPSSSSTASSNSSGSSTYKKITDLFSKKDKLPDIQMSVSADNTNKQTQASETGSIDGHDRLNHQQIAKVNSTNEARKQFLSSLAPLTACVGGFALADDHHYHLANNHPGTRSSVTSSVGTEYSLEDIDEGLRNGGDEDAEPKRVTPDVVAGTPSNESADELAMFVQQDASRIERIKKKYQTDNDEEDEHDDYGFNKRPSVRGIKPKFSTTTEILQQIQNHMQMSPAPVKVPNQMWPYYSETSLSNSEIKQVNINQSHPSDQYNHIPDDGKCRTFAQVYRPTSFGDNNIYQNCVNQQCTRDVLYRTNINHVHPVMRIGGGCSEVYQQPCNAKERGGRPESPPPLDMARTYHQTMVYIPYNHLENYQNHCLSPNTHYVTTTNNAKCYPRNYNQNQINARCSETYHKTVNYTLAGDRVQFQGTAFKQNVKPPLRVPFSSTVAHPTHSRSESPLPAQILTARSTQTPCTRMPSCTFYPTINAKFRPAVGPGNSVLYAESPYGSKINRQSFTIPASRYPAADNISFTDSDSQYSTQTPTLYRQYVETTFSAQPDNVLGSPTKQRFIERGVPEGAASVPSQDSLSSQSTMTSPTSPQQNVQTNTPKPLFYAMNV</sequence>
<feature type="compositionally biased region" description="Low complexity" evidence="1">
    <location>
        <begin position="1310"/>
        <end position="1328"/>
    </location>
</feature>
<feature type="compositionally biased region" description="Low complexity" evidence="1">
    <location>
        <begin position="1883"/>
        <end position="1904"/>
    </location>
</feature>
<feature type="region of interest" description="Disordered" evidence="1">
    <location>
        <begin position="312"/>
        <end position="332"/>
    </location>
</feature>
<protein>
    <submittedName>
        <fullName evidence="3">Uncharacterized protein LOC108741127</fullName>
    </submittedName>
</protein>
<reference evidence="3" key="1">
    <citation type="submission" date="2025-08" db="UniProtKB">
        <authorList>
            <consortium name="RefSeq"/>
        </authorList>
    </citation>
    <scope>IDENTIFICATION</scope>
    <source>
        <tissue evidence="3">Entire body</tissue>
    </source>
</reference>
<evidence type="ECO:0000256" key="1">
    <source>
        <dbReference type="SAM" id="MobiDB-lite"/>
    </source>
</evidence>
<keyword evidence="2" id="KW-1185">Reference proteome</keyword>
<proteinExistence type="predicted"/>